<feature type="domain" description="LRAT" evidence="2">
    <location>
        <begin position="66"/>
        <end position="131"/>
    </location>
</feature>
<feature type="compositionally biased region" description="Basic and acidic residues" evidence="1">
    <location>
        <begin position="315"/>
        <end position="328"/>
    </location>
</feature>
<dbReference type="GeneID" id="102800795"/>
<feature type="region of interest" description="Disordered" evidence="1">
    <location>
        <begin position="178"/>
        <end position="200"/>
    </location>
</feature>
<evidence type="ECO:0000313" key="3">
    <source>
        <dbReference type="Proteomes" id="UP000694865"/>
    </source>
</evidence>
<organism evidence="3 4">
    <name type="scientific">Saccoglossus kowalevskii</name>
    <name type="common">Acorn worm</name>
    <dbReference type="NCBI Taxonomy" id="10224"/>
    <lineage>
        <taxon>Eukaryota</taxon>
        <taxon>Metazoa</taxon>
        <taxon>Hemichordata</taxon>
        <taxon>Enteropneusta</taxon>
        <taxon>Harrimaniidae</taxon>
        <taxon>Saccoglossus</taxon>
    </lineage>
</organism>
<dbReference type="InterPro" id="IPR007053">
    <property type="entry name" value="LRAT_dom"/>
</dbReference>
<dbReference type="Pfam" id="PF04970">
    <property type="entry name" value="LRAT"/>
    <property type="match status" value="1"/>
</dbReference>
<name>A0ABM0LW90_SACKO</name>
<protein>
    <submittedName>
        <fullName evidence="4">Uncharacterized protein LOC102800795</fullName>
    </submittedName>
</protein>
<evidence type="ECO:0000256" key="1">
    <source>
        <dbReference type="SAM" id="MobiDB-lite"/>
    </source>
</evidence>
<evidence type="ECO:0000259" key="2">
    <source>
        <dbReference type="Pfam" id="PF04970"/>
    </source>
</evidence>
<gene>
    <name evidence="4" type="primary">LOC102800795</name>
</gene>
<dbReference type="Gene3D" id="3.90.1720.10">
    <property type="entry name" value="endopeptidase domain like (from Nostoc punctiforme)"/>
    <property type="match status" value="1"/>
</dbReference>
<proteinExistence type="predicted"/>
<feature type="region of interest" description="Disordered" evidence="1">
    <location>
        <begin position="380"/>
        <end position="409"/>
    </location>
</feature>
<feature type="compositionally biased region" description="Acidic residues" evidence="1">
    <location>
        <begin position="178"/>
        <end position="199"/>
    </location>
</feature>
<sequence>MSKIVKTLLFGPRKFKRIHQIEYDLRPGDIVELKQKKRVCKYRVCVLHIGGNYVINFHKGKCFKAGIRRSALGRKVRILNHILDDKYGKEPLPCEQAIARALKFADKEDQEYSNYFLNSEHFVIWCRYGNSIRLLSPSEGRPLPIVTCTPFNTPDLCRNHPRDPRKAPLAMLEAYISEEDDSDEEDDNGGDDGDDDDEDVMKNHCKSIVQPQRTERPVSILLKLKEDPPNEFSYDPEAMLPRVTPEEEKMSGGLEEITRGIEELQVSFTKLNVYFKDYEALLSMTAEMDGDAIKRTASVSSRGEDNNNIASRPSFPDDGKGVETESRPRSSTVAVATPSTYVHVRKWIHDQREILSQLPMYTHNPKEYLRSLNKVITNSQSLGQISEKPPRRRSQRVSEPCRWTRPDTNLDDADIEPSCPYIHAWHSNPAVFESNTRDFKPRPASLTTEQTGSDVSLVSGKSAPLFRDIVGNRLSVATTDSMLSDSDLVLTYDLEYDDHEIDHM</sequence>
<keyword evidence="3" id="KW-1185">Reference proteome</keyword>
<evidence type="ECO:0000313" key="4">
    <source>
        <dbReference type="RefSeq" id="XP_006812031.1"/>
    </source>
</evidence>
<feature type="region of interest" description="Disordered" evidence="1">
    <location>
        <begin position="298"/>
        <end position="334"/>
    </location>
</feature>
<feature type="compositionally biased region" description="Polar residues" evidence="1">
    <location>
        <begin position="298"/>
        <end position="311"/>
    </location>
</feature>
<reference evidence="4" key="1">
    <citation type="submission" date="2025-08" db="UniProtKB">
        <authorList>
            <consortium name="RefSeq"/>
        </authorList>
    </citation>
    <scope>IDENTIFICATION</scope>
    <source>
        <tissue evidence="4">Testes</tissue>
    </source>
</reference>
<accession>A0ABM0LW90</accession>
<dbReference type="RefSeq" id="XP_006812031.1">
    <property type="nucleotide sequence ID" value="XM_006811968.1"/>
</dbReference>
<dbReference type="Proteomes" id="UP000694865">
    <property type="component" value="Unplaced"/>
</dbReference>